<dbReference type="InterPro" id="IPR013103">
    <property type="entry name" value="RVT_2"/>
</dbReference>
<proteinExistence type="predicted"/>
<name>A0ABQ5B0V9_9ASTR</name>
<feature type="region of interest" description="Disordered" evidence="1">
    <location>
        <begin position="146"/>
        <end position="189"/>
    </location>
</feature>
<gene>
    <name evidence="3" type="ORF">Tco_0841466</name>
</gene>
<feature type="compositionally biased region" description="Polar residues" evidence="1">
    <location>
        <begin position="146"/>
        <end position="166"/>
    </location>
</feature>
<dbReference type="EMBL" id="BQNB010012716">
    <property type="protein sequence ID" value="GJT07004.1"/>
    <property type="molecule type" value="Genomic_DNA"/>
</dbReference>
<protein>
    <submittedName>
        <fullName evidence="3">Retrovirus-related pol polyprotein from transposon TNT 1-94</fullName>
    </submittedName>
</protein>
<dbReference type="Pfam" id="PF07727">
    <property type="entry name" value="RVT_2"/>
    <property type="match status" value="1"/>
</dbReference>
<reference evidence="3" key="2">
    <citation type="submission" date="2022-01" db="EMBL/GenBank/DDBJ databases">
        <authorList>
            <person name="Yamashiro T."/>
            <person name="Shiraishi A."/>
            <person name="Satake H."/>
            <person name="Nakayama K."/>
        </authorList>
    </citation>
    <scope>NUCLEOTIDE SEQUENCE</scope>
</reference>
<keyword evidence="4" id="KW-1185">Reference proteome</keyword>
<organism evidence="3 4">
    <name type="scientific">Tanacetum coccineum</name>
    <dbReference type="NCBI Taxonomy" id="301880"/>
    <lineage>
        <taxon>Eukaryota</taxon>
        <taxon>Viridiplantae</taxon>
        <taxon>Streptophyta</taxon>
        <taxon>Embryophyta</taxon>
        <taxon>Tracheophyta</taxon>
        <taxon>Spermatophyta</taxon>
        <taxon>Magnoliopsida</taxon>
        <taxon>eudicotyledons</taxon>
        <taxon>Gunneridae</taxon>
        <taxon>Pentapetalae</taxon>
        <taxon>asterids</taxon>
        <taxon>campanulids</taxon>
        <taxon>Asterales</taxon>
        <taxon>Asteraceae</taxon>
        <taxon>Asteroideae</taxon>
        <taxon>Anthemideae</taxon>
        <taxon>Anthemidinae</taxon>
        <taxon>Tanacetum</taxon>
    </lineage>
</organism>
<accession>A0ABQ5B0V9</accession>
<evidence type="ECO:0000313" key="3">
    <source>
        <dbReference type="EMBL" id="GJT07004.1"/>
    </source>
</evidence>
<comment type="caution">
    <text evidence="3">The sequence shown here is derived from an EMBL/GenBank/DDBJ whole genome shotgun (WGS) entry which is preliminary data.</text>
</comment>
<reference evidence="3" key="1">
    <citation type="journal article" date="2022" name="Int. J. Mol. Sci.">
        <title>Draft Genome of Tanacetum Coccineum: Genomic Comparison of Closely Related Tanacetum-Family Plants.</title>
        <authorList>
            <person name="Yamashiro T."/>
            <person name="Shiraishi A."/>
            <person name="Nakayama K."/>
            <person name="Satake H."/>
        </authorList>
    </citation>
    <scope>NUCLEOTIDE SEQUENCE</scope>
</reference>
<sequence length="286" mass="32328">MALHLLHQSEDPATMILLSETAAGVEIVMLKMVSKTPLQFGVAERLSRTFKAESMGLRAKALNMLWADSVSTAYLIYHIPYVSIGLRIPKEEWRGKDTSLAHLKAVAQMKCDTDFGIRRFTRLSEAEISYLWTWFMEPKHGLSSEITPSLGGSSDTSKGSKNSGSFKDSGRLDEEYSEDGASSNEGGFETPQRIVNQSYLKALSSNESIQWKKAIIEEMVSIEKNHTCSLVRISAGKKPSQRLWMFKVKEEQNGRKRYKARLVVKGFQQKREVDYKEIFSLVVKMT</sequence>
<evidence type="ECO:0000256" key="1">
    <source>
        <dbReference type="SAM" id="MobiDB-lite"/>
    </source>
</evidence>
<evidence type="ECO:0000313" key="4">
    <source>
        <dbReference type="Proteomes" id="UP001151760"/>
    </source>
</evidence>
<evidence type="ECO:0000259" key="2">
    <source>
        <dbReference type="Pfam" id="PF07727"/>
    </source>
</evidence>
<dbReference type="Proteomes" id="UP001151760">
    <property type="component" value="Unassembled WGS sequence"/>
</dbReference>
<feature type="domain" description="Reverse transcriptase Ty1/copia-type" evidence="2">
    <location>
        <begin position="225"/>
        <end position="285"/>
    </location>
</feature>